<accession>A0A914PTI0</accession>
<organism evidence="1 2">
    <name type="scientific">Panagrolaimus davidi</name>
    <dbReference type="NCBI Taxonomy" id="227884"/>
    <lineage>
        <taxon>Eukaryota</taxon>
        <taxon>Metazoa</taxon>
        <taxon>Ecdysozoa</taxon>
        <taxon>Nematoda</taxon>
        <taxon>Chromadorea</taxon>
        <taxon>Rhabditida</taxon>
        <taxon>Tylenchina</taxon>
        <taxon>Panagrolaimomorpha</taxon>
        <taxon>Panagrolaimoidea</taxon>
        <taxon>Panagrolaimidae</taxon>
        <taxon>Panagrolaimus</taxon>
    </lineage>
</organism>
<dbReference type="Proteomes" id="UP000887578">
    <property type="component" value="Unplaced"/>
</dbReference>
<protein>
    <submittedName>
        <fullName evidence="2">Uncharacterized protein</fullName>
    </submittedName>
</protein>
<evidence type="ECO:0000313" key="1">
    <source>
        <dbReference type="Proteomes" id="UP000887578"/>
    </source>
</evidence>
<dbReference type="AlphaFoldDB" id="A0A914PTI0"/>
<reference evidence="2" key="1">
    <citation type="submission" date="2022-11" db="UniProtKB">
        <authorList>
            <consortium name="WormBaseParasite"/>
        </authorList>
    </citation>
    <scope>IDENTIFICATION</scope>
</reference>
<sequence length="204" mass="23956">MNHAVRMINIPDELYRRLLDNQKDKNNDLVVKEDHIDVFNKNRVLSHKQKLRQKIQNEVENIPQKVQVVSEVLPSNVDTNKIIKEEKKEKQETFVEKDISALDKFIDKLVDKRYIYGITENSQILNSEGKAVKNSNIKTIVEYLINPNNFPKAPAGTKWIRQRIETDLDFQHLKETYKEKPVTEPLPNQSGTNKYGRKLFTLWT</sequence>
<evidence type="ECO:0000313" key="2">
    <source>
        <dbReference type="WBParaSite" id="PDA_v2.g18161.t1"/>
    </source>
</evidence>
<keyword evidence="1" id="KW-1185">Reference proteome</keyword>
<name>A0A914PTI0_9BILA</name>
<proteinExistence type="predicted"/>
<dbReference type="WBParaSite" id="PDA_v2.g18161.t1">
    <property type="protein sequence ID" value="PDA_v2.g18161.t1"/>
    <property type="gene ID" value="PDA_v2.g18161"/>
</dbReference>